<feature type="non-terminal residue" evidence="11">
    <location>
        <position position="266"/>
    </location>
</feature>
<dbReference type="PANTHER" id="PTHR11157">
    <property type="entry name" value="FATTY ACID ACYL TRANSFERASE-RELATED"/>
    <property type="match status" value="1"/>
</dbReference>
<evidence type="ECO:0000256" key="7">
    <source>
        <dbReference type="ARBA" id="ARBA00023098"/>
    </source>
</evidence>
<keyword evidence="8 10" id="KW-0472">Membrane</keyword>
<feature type="transmembrane region" description="Helical" evidence="10">
    <location>
        <begin position="230"/>
        <end position="250"/>
    </location>
</feature>
<evidence type="ECO:0000256" key="4">
    <source>
        <dbReference type="ARBA" id="ARBA00022692"/>
    </source>
</evidence>
<protein>
    <recommendedName>
        <fullName evidence="10">Elongation of very long chain fatty acids protein</fullName>
        <ecNumber evidence="10">2.3.1.199</ecNumber>
    </recommendedName>
    <alternativeName>
        <fullName evidence="10">Very-long-chain 3-oxoacyl-CoA synthase</fullName>
    </alternativeName>
</protein>
<evidence type="ECO:0000256" key="2">
    <source>
        <dbReference type="ARBA" id="ARBA00022516"/>
    </source>
</evidence>
<name>A0A836F028_9HYME</name>
<evidence type="ECO:0000256" key="6">
    <source>
        <dbReference type="ARBA" id="ARBA00022989"/>
    </source>
</evidence>
<proteinExistence type="inferred from homology"/>
<evidence type="ECO:0000256" key="5">
    <source>
        <dbReference type="ARBA" id="ARBA00022832"/>
    </source>
</evidence>
<reference evidence="11" key="1">
    <citation type="submission" date="2020-02" db="EMBL/GenBank/DDBJ databases">
        <title>Relaxed selection underlies rapid genomic changes in the transitions from sociality to social parasitism in ants.</title>
        <authorList>
            <person name="Bi X."/>
        </authorList>
    </citation>
    <scope>NUCLEOTIDE SEQUENCE</scope>
    <source>
        <strain evidence="11">BGI-DK2013a</strain>
        <tissue evidence="11">Whole body</tissue>
    </source>
</reference>
<dbReference type="InterPro" id="IPR002076">
    <property type="entry name" value="ELO_fam"/>
</dbReference>
<dbReference type="GO" id="GO:0034626">
    <property type="term" value="P:fatty acid elongation, polyunsaturated fatty acid"/>
    <property type="evidence" value="ECO:0007669"/>
    <property type="project" value="TreeGrafter"/>
</dbReference>
<evidence type="ECO:0000256" key="9">
    <source>
        <dbReference type="ARBA" id="ARBA00023160"/>
    </source>
</evidence>
<evidence type="ECO:0000256" key="1">
    <source>
        <dbReference type="ARBA" id="ARBA00004141"/>
    </source>
</evidence>
<dbReference type="AlphaFoldDB" id="A0A836F028"/>
<evidence type="ECO:0000256" key="8">
    <source>
        <dbReference type="ARBA" id="ARBA00023136"/>
    </source>
</evidence>
<dbReference type="EC" id="2.3.1.199" evidence="10"/>
<evidence type="ECO:0000256" key="10">
    <source>
        <dbReference type="RuleBase" id="RU361115"/>
    </source>
</evidence>
<feature type="transmembrane region" description="Helical" evidence="10">
    <location>
        <begin position="145"/>
        <end position="163"/>
    </location>
</feature>
<keyword evidence="12" id="KW-1185">Reference proteome</keyword>
<comment type="caution">
    <text evidence="11">The sequence shown here is derived from an EMBL/GenBank/DDBJ whole genome shotgun (WGS) entry which is preliminary data.</text>
</comment>
<comment type="catalytic activity">
    <reaction evidence="10">
        <text>a very-long-chain acyl-CoA + malonyl-CoA + H(+) = a very-long-chain 3-oxoacyl-CoA + CO2 + CoA</text>
        <dbReference type="Rhea" id="RHEA:32727"/>
        <dbReference type="ChEBI" id="CHEBI:15378"/>
        <dbReference type="ChEBI" id="CHEBI:16526"/>
        <dbReference type="ChEBI" id="CHEBI:57287"/>
        <dbReference type="ChEBI" id="CHEBI:57384"/>
        <dbReference type="ChEBI" id="CHEBI:90725"/>
        <dbReference type="ChEBI" id="CHEBI:90736"/>
        <dbReference type="EC" id="2.3.1.199"/>
    </reaction>
</comment>
<keyword evidence="3 10" id="KW-0808">Transferase</keyword>
<dbReference type="GO" id="GO:0005789">
    <property type="term" value="C:endoplasmic reticulum membrane"/>
    <property type="evidence" value="ECO:0007669"/>
    <property type="project" value="TreeGrafter"/>
</dbReference>
<keyword evidence="6 10" id="KW-1133">Transmembrane helix</keyword>
<keyword evidence="4 10" id="KW-0812">Transmembrane</keyword>
<feature type="transmembrane region" description="Helical" evidence="10">
    <location>
        <begin position="71"/>
        <end position="89"/>
    </location>
</feature>
<dbReference type="GO" id="GO:0042761">
    <property type="term" value="P:very long-chain fatty acid biosynthetic process"/>
    <property type="evidence" value="ECO:0007669"/>
    <property type="project" value="TreeGrafter"/>
</dbReference>
<sequence length="266" mass="31041">VDEGGILLQVALVNYMGLPAQKELTKWRLMLCASKPDIPDKIQLCDSRGRVTQFARHQAAYEETGSKTIPIVYRVMVVWLVVLALGGWVDRWVTVQDNGDYKRLGEHGSLFGLLWWLIFLKLFDYVETCVFVLRKKQNQVSGLHLYHHVSNLVFLWYFLKYIVDERATFCTLINCTVHVIMYMYYFIAALSPELQQMISPIKQLVTKLQMVQFIIMIVSLMQFVNPNCELPRGIATIFVGNLFVFLYLFYDFHKKTYTKLSKQKDN</sequence>
<comment type="subcellular location">
    <subcellularLocation>
        <location evidence="1">Membrane</location>
        <topology evidence="1">Multi-pass membrane protein</topology>
    </subcellularLocation>
</comment>
<gene>
    <name evidence="11" type="primary">Elovl4_1</name>
    <name evidence="11" type="ORF">G6Z75_0005493</name>
</gene>
<dbReference type="GO" id="GO:0030148">
    <property type="term" value="P:sphingolipid biosynthetic process"/>
    <property type="evidence" value="ECO:0007669"/>
    <property type="project" value="TreeGrafter"/>
</dbReference>
<keyword evidence="2 10" id="KW-0444">Lipid biosynthesis</keyword>
<keyword evidence="9 10" id="KW-0275">Fatty acid biosynthesis</keyword>
<feature type="transmembrane region" description="Helical" evidence="10">
    <location>
        <begin position="109"/>
        <end position="133"/>
    </location>
</feature>
<dbReference type="Proteomes" id="UP000667349">
    <property type="component" value="Unassembled WGS sequence"/>
</dbReference>
<feature type="non-terminal residue" evidence="11">
    <location>
        <position position="1"/>
    </location>
</feature>
<dbReference type="PANTHER" id="PTHR11157:SF167">
    <property type="entry name" value="ELONGATION OF VERY LONG CHAIN FATTY ACIDS PROTEIN"/>
    <property type="match status" value="1"/>
</dbReference>
<dbReference type="GO" id="GO:0034625">
    <property type="term" value="P:fatty acid elongation, monounsaturated fatty acid"/>
    <property type="evidence" value="ECO:0007669"/>
    <property type="project" value="TreeGrafter"/>
</dbReference>
<dbReference type="Pfam" id="PF01151">
    <property type="entry name" value="ELO"/>
    <property type="match status" value="1"/>
</dbReference>
<dbReference type="GO" id="GO:0019367">
    <property type="term" value="P:fatty acid elongation, saturated fatty acid"/>
    <property type="evidence" value="ECO:0007669"/>
    <property type="project" value="TreeGrafter"/>
</dbReference>
<evidence type="ECO:0000313" key="11">
    <source>
        <dbReference type="EMBL" id="KAG5310884.1"/>
    </source>
</evidence>
<evidence type="ECO:0000256" key="3">
    <source>
        <dbReference type="ARBA" id="ARBA00022679"/>
    </source>
</evidence>
<comment type="similarity">
    <text evidence="10">Belongs to the ELO family.</text>
</comment>
<feature type="transmembrane region" description="Helical" evidence="10">
    <location>
        <begin position="169"/>
        <end position="192"/>
    </location>
</feature>
<keyword evidence="7 10" id="KW-0443">Lipid metabolism</keyword>
<keyword evidence="5 10" id="KW-0276">Fatty acid metabolism</keyword>
<organism evidence="11 12">
    <name type="scientific">Acromyrmex insinuator</name>
    <dbReference type="NCBI Taxonomy" id="230686"/>
    <lineage>
        <taxon>Eukaryota</taxon>
        <taxon>Metazoa</taxon>
        <taxon>Ecdysozoa</taxon>
        <taxon>Arthropoda</taxon>
        <taxon>Hexapoda</taxon>
        <taxon>Insecta</taxon>
        <taxon>Pterygota</taxon>
        <taxon>Neoptera</taxon>
        <taxon>Endopterygota</taxon>
        <taxon>Hymenoptera</taxon>
        <taxon>Apocrita</taxon>
        <taxon>Aculeata</taxon>
        <taxon>Formicoidea</taxon>
        <taxon>Formicidae</taxon>
        <taxon>Myrmicinae</taxon>
        <taxon>Acromyrmex</taxon>
    </lineage>
</organism>
<dbReference type="GO" id="GO:0009922">
    <property type="term" value="F:fatty acid elongase activity"/>
    <property type="evidence" value="ECO:0007669"/>
    <property type="project" value="UniProtKB-EC"/>
</dbReference>
<dbReference type="EMBL" id="JAANHZ010000457">
    <property type="protein sequence ID" value="KAG5310884.1"/>
    <property type="molecule type" value="Genomic_DNA"/>
</dbReference>
<feature type="transmembrane region" description="Helical" evidence="10">
    <location>
        <begin position="204"/>
        <end position="224"/>
    </location>
</feature>
<accession>A0A836F028</accession>
<evidence type="ECO:0000313" key="12">
    <source>
        <dbReference type="Proteomes" id="UP000667349"/>
    </source>
</evidence>